<sequence>MTVVTLDHEIPNDVEDRTLLRLLSNHLILSHTVPYLPVSAILALAASSRSFRGLIYHNPNVFRHLDLTQVRRAQFDVEPIDHGGEIWRNVQIDENLTEDDFYSGPLRGVFSTLRRHHILRDVSTLVLDGLSVTAELVHDIITDPAFAVRLLSLRDVKNLNERRLRGALQTASRPSRPDGTPRLKGLYIFGARGSPTTVTQGHPFIGNRSGTIGAGWNQRSQQALTTSLAEEEDDDAWYVRRGRMLLRPISSEWALTLMACAGIVAFDAVLCQGPRHLNSPVFGKFRVLTGNPGSSPDPDPPSQWAVATHSLDGCAGCGSAPEGWTVWGETRDGEAEMSYFPLLAPPPLHSSNVKAACCPTGFSPQSRRPAAPISSKRGKQSQLARFIPRCIECLRDRYCWGCNKWWCEACFLVQAPGADHGGLSYKTCVLRSCWECGPSCHDCIERMQRTCRSCCGGYCIIHNEGSTLTRCDWCSGRGRRIRELY</sequence>
<accession>A0AA38R8W5</accession>
<dbReference type="AlphaFoldDB" id="A0AA38R8W5"/>
<dbReference type="Proteomes" id="UP001174694">
    <property type="component" value="Unassembled WGS sequence"/>
</dbReference>
<evidence type="ECO:0000313" key="2">
    <source>
        <dbReference type="Proteomes" id="UP001174694"/>
    </source>
</evidence>
<keyword evidence="2" id="KW-1185">Reference proteome</keyword>
<name>A0AA38R8W5_9PEZI</name>
<gene>
    <name evidence="1" type="ORF">NKR23_g7162</name>
</gene>
<dbReference type="EMBL" id="JANBVO010000022">
    <property type="protein sequence ID" value="KAJ9142462.1"/>
    <property type="molecule type" value="Genomic_DNA"/>
</dbReference>
<protein>
    <submittedName>
        <fullName evidence="1">Ubiquitin fusion degradation protein (Ufd1)</fullName>
    </submittedName>
</protein>
<proteinExistence type="predicted"/>
<organism evidence="1 2">
    <name type="scientific">Pleurostoma richardsiae</name>
    <dbReference type="NCBI Taxonomy" id="41990"/>
    <lineage>
        <taxon>Eukaryota</taxon>
        <taxon>Fungi</taxon>
        <taxon>Dikarya</taxon>
        <taxon>Ascomycota</taxon>
        <taxon>Pezizomycotina</taxon>
        <taxon>Sordariomycetes</taxon>
        <taxon>Sordariomycetidae</taxon>
        <taxon>Calosphaeriales</taxon>
        <taxon>Pleurostomataceae</taxon>
        <taxon>Pleurostoma</taxon>
    </lineage>
</organism>
<reference evidence="1" key="1">
    <citation type="submission" date="2022-07" db="EMBL/GenBank/DDBJ databases">
        <title>Fungi with potential for degradation of polypropylene.</title>
        <authorList>
            <person name="Gostincar C."/>
        </authorList>
    </citation>
    <scope>NUCLEOTIDE SEQUENCE</scope>
    <source>
        <strain evidence="1">EXF-13308</strain>
    </source>
</reference>
<comment type="caution">
    <text evidence="1">The sequence shown here is derived from an EMBL/GenBank/DDBJ whole genome shotgun (WGS) entry which is preliminary data.</text>
</comment>
<evidence type="ECO:0000313" key="1">
    <source>
        <dbReference type="EMBL" id="KAJ9142462.1"/>
    </source>
</evidence>